<dbReference type="SUPFAM" id="SSF56420">
    <property type="entry name" value="Peptide deformylase"/>
    <property type="match status" value="1"/>
</dbReference>
<dbReference type="Gene3D" id="3.90.45.10">
    <property type="entry name" value="Peptide deformylase"/>
    <property type="match status" value="1"/>
</dbReference>
<dbReference type="NCBIfam" id="TIGR00079">
    <property type="entry name" value="pept_deformyl"/>
    <property type="match status" value="1"/>
</dbReference>
<feature type="active site" evidence="2">
    <location>
        <position position="133"/>
    </location>
</feature>
<feature type="binding site" evidence="2">
    <location>
        <position position="136"/>
    </location>
    <ligand>
        <name>Fe cation</name>
        <dbReference type="ChEBI" id="CHEBI:24875"/>
    </ligand>
</feature>
<dbReference type="PANTHER" id="PTHR10458:SF22">
    <property type="entry name" value="PEPTIDE DEFORMYLASE"/>
    <property type="match status" value="1"/>
</dbReference>
<reference evidence="3 4" key="1">
    <citation type="journal article" date="1979" name="Int. J. Syst. Evol. Microbiol.">
        <title>Bacillus globisporus subsp. marinus subsp. nov.</title>
        <authorList>
            <person name="Liu H."/>
        </authorList>
    </citation>
    <scope>NUCLEOTIDE SEQUENCE [LARGE SCALE GENOMIC DNA]</scope>
    <source>
        <strain evidence="3 4">DSM 1297</strain>
    </source>
</reference>
<comment type="similarity">
    <text evidence="1 2">Belongs to the polypeptide deformylase family.</text>
</comment>
<dbReference type="Proteomes" id="UP001556040">
    <property type="component" value="Unassembled WGS sequence"/>
</dbReference>
<dbReference type="RefSeq" id="WP_367778831.1">
    <property type="nucleotide sequence ID" value="NZ_JBFMIA010000003.1"/>
</dbReference>
<organism evidence="3 4">
    <name type="scientific">Jeotgalibacillus marinus</name>
    <dbReference type="NCBI Taxonomy" id="86667"/>
    <lineage>
        <taxon>Bacteria</taxon>
        <taxon>Bacillati</taxon>
        <taxon>Bacillota</taxon>
        <taxon>Bacilli</taxon>
        <taxon>Bacillales</taxon>
        <taxon>Caryophanaceae</taxon>
        <taxon>Jeotgalibacillus</taxon>
    </lineage>
</organism>
<sequence length="161" mass="18222">MAILEIVKHPDERLEKECSTVTEFNEKLHTLLDNMFETMVERDGVGIAAPQVGICERVAIVDLDDDEGTLEMINPSLTRKKGSATDVEGCLSFPGIYGEVERPEMIVLKAQDRNGKWFELEADDYLARAIQHEVDHLHGVLFTAKVTRFVKEEELEGYGER</sequence>
<dbReference type="HAMAP" id="MF_00163">
    <property type="entry name" value="Pep_deformylase"/>
    <property type="match status" value="1"/>
</dbReference>
<evidence type="ECO:0000313" key="3">
    <source>
        <dbReference type="EMBL" id="MEW9501356.1"/>
    </source>
</evidence>
<dbReference type="EC" id="3.5.1.88" evidence="2"/>
<dbReference type="NCBIfam" id="NF001159">
    <property type="entry name" value="PRK00150.1-3"/>
    <property type="match status" value="1"/>
</dbReference>
<dbReference type="CDD" id="cd00487">
    <property type="entry name" value="Pep_deformylase"/>
    <property type="match status" value="1"/>
</dbReference>
<comment type="catalytic activity">
    <reaction evidence="2">
        <text>N-terminal N-formyl-L-methionyl-[peptide] + H2O = N-terminal L-methionyl-[peptide] + formate</text>
        <dbReference type="Rhea" id="RHEA:24420"/>
        <dbReference type="Rhea" id="RHEA-COMP:10639"/>
        <dbReference type="Rhea" id="RHEA-COMP:10640"/>
        <dbReference type="ChEBI" id="CHEBI:15377"/>
        <dbReference type="ChEBI" id="CHEBI:15740"/>
        <dbReference type="ChEBI" id="CHEBI:49298"/>
        <dbReference type="ChEBI" id="CHEBI:64731"/>
        <dbReference type="EC" id="3.5.1.88"/>
    </reaction>
</comment>
<feature type="binding site" evidence="2">
    <location>
        <position position="132"/>
    </location>
    <ligand>
        <name>Fe cation</name>
        <dbReference type="ChEBI" id="CHEBI:24875"/>
    </ligand>
</feature>
<dbReference type="InterPro" id="IPR036821">
    <property type="entry name" value="Peptide_deformylase_sf"/>
</dbReference>
<dbReference type="EMBL" id="JBFMIA010000003">
    <property type="protein sequence ID" value="MEW9501356.1"/>
    <property type="molecule type" value="Genomic_DNA"/>
</dbReference>
<gene>
    <name evidence="2 3" type="primary">def</name>
    <name evidence="3" type="ORF">AB1471_06020</name>
</gene>
<dbReference type="GO" id="GO:0042586">
    <property type="term" value="F:peptide deformylase activity"/>
    <property type="evidence" value="ECO:0007669"/>
    <property type="project" value="UniProtKB-EC"/>
</dbReference>
<comment type="cofactor">
    <cofactor evidence="2">
        <name>Fe(2+)</name>
        <dbReference type="ChEBI" id="CHEBI:29033"/>
    </cofactor>
    <text evidence="2">Binds 1 Fe(2+) ion.</text>
</comment>
<dbReference type="Pfam" id="PF01327">
    <property type="entry name" value="Pep_deformylase"/>
    <property type="match status" value="1"/>
</dbReference>
<comment type="caution">
    <text evidence="3">The sequence shown here is derived from an EMBL/GenBank/DDBJ whole genome shotgun (WGS) entry which is preliminary data.</text>
</comment>
<keyword evidence="2" id="KW-0408">Iron</keyword>
<accession>A0ABV3Q294</accession>
<dbReference type="PANTHER" id="PTHR10458">
    <property type="entry name" value="PEPTIDE DEFORMYLASE"/>
    <property type="match status" value="1"/>
</dbReference>
<keyword evidence="4" id="KW-1185">Reference proteome</keyword>
<evidence type="ECO:0000313" key="4">
    <source>
        <dbReference type="Proteomes" id="UP001556040"/>
    </source>
</evidence>
<keyword evidence="2 3" id="KW-0378">Hydrolase</keyword>
<name>A0ABV3Q294_9BACL</name>
<dbReference type="InterPro" id="IPR023635">
    <property type="entry name" value="Peptide_deformylase"/>
</dbReference>
<feature type="binding site" evidence="2">
    <location>
        <position position="90"/>
    </location>
    <ligand>
        <name>Fe cation</name>
        <dbReference type="ChEBI" id="CHEBI:24875"/>
    </ligand>
</feature>
<keyword evidence="2" id="KW-0479">Metal-binding</keyword>
<evidence type="ECO:0000256" key="1">
    <source>
        <dbReference type="ARBA" id="ARBA00010759"/>
    </source>
</evidence>
<protein>
    <recommendedName>
        <fullName evidence="2">Peptide deformylase</fullName>
        <shortName evidence="2">PDF</shortName>
        <ecNumber evidence="2">3.5.1.88</ecNumber>
    </recommendedName>
    <alternativeName>
        <fullName evidence="2">Polypeptide deformylase</fullName>
    </alternativeName>
</protein>
<dbReference type="PRINTS" id="PR01576">
    <property type="entry name" value="PDEFORMYLASE"/>
</dbReference>
<keyword evidence="2" id="KW-0648">Protein biosynthesis</keyword>
<comment type="function">
    <text evidence="2">Removes the formyl group from the N-terminal Met of newly synthesized proteins. Requires at least a dipeptide for an efficient rate of reaction. N-terminal L-methionine is a prerequisite for activity but the enzyme has broad specificity at other positions.</text>
</comment>
<dbReference type="PIRSF" id="PIRSF004749">
    <property type="entry name" value="Pep_def"/>
    <property type="match status" value="1"/>
</dbReference>
<proteinExistence type="inferred from homology"/>
<evidence type="ECO:0000256" key="2">
    <source>
        <dbReference type="HAMAP-Rule" id="MF_00163"/>
    </source>
</evidence>